<gene>
    <name evidence="1" type="ORF">PLICRDRAFT_179264</name>
</gene>
<protein>
    <submittedName>
        <fullName evidence="1">Uncharacterized protein</fullName>
    </submittedName>
</protein>
<dbReference type="OrthoDB" id="3138711at2759"/>
<evidence type="ECO:0000313" key="2">
    <source>
        <dbReference type="Proteomes" id="UP000053263"/>
    </source>
</evidence>
<proteinExistence type="predicted"/>
<organism evidence="1 2">
    <name type="scientific">Plicaturopsis crispa FD-325 SS-3</name>
    <dbReference type="NCBI Taxonomy" id="944288"/>
    <lineage>
        <taxon>Eukaryota</taxon>
        <taxon>Fungi</taxon>
        <taxon>Dikarya</taxon>
        <taxon>Basidiomycota</taxon>
        <taxon>Agaricomycotina</taxon>
        <taxon>Agaricomycetes</taxon>
        <taxon>Agaricomycetidae</taxon>
        <taxon>Amylocorticiales</taxon>
        <taxon>Amylocorticiaceae</taxon>
        <taxon>Plicatura</taxon>
        <taxon>Plicaturopsis crispa</taxon>
    </lineage>
</organism>
<dbReference type="HOGENOM" id="CLU_022888_1_0_1"/>
<reference evidence="1 2" key="1">
    <citation type="submission" date="2014-06" db="EMBL/GenBank/DDBJ databases">
        <title>Evolutionary Origins and Diversification of the Mycorrhizal Mutualists.</title>
        <authorList>
            <consortium name="DOE Joint Genome Institute"/>
            <consortium name="Mycorrhizal Genomics Consortium"/>
            <person name="Kohler A."/>
            <person name="Kuo A."/>
            <person name="Nagy L.G."/>
            <person name="Floudas D."/>
            <person name="Copeland A."/>
            <person name="Barry K.W."/>
            <person name="Cichocki N."/>
            <person name="Veneault-Fourrey C."/>
            <person name="LaButti K."/>
            <person name="Lindquist E.A."/>
            <person name="Lipzen A."/>
            <person name="Lundell T."/>
            <person name="Morin E."/>
            <person name="Murat C."/>
            <person name="Riley R."/>
            <person name="Ohm R."/>
            <person name="Sun H."/>
            <person name="Tunlid A."/>
            <person name="Henrissat B."/>
            <person name="Grigoriev I.V."/>
            <person name="Hibbett D.S."/>
            <person name="Martin F."/>
        </authorList>
    </citation>
    <scope>NUCLEOTIDE SEQUENCE [LARGE SCALE GENOMIC DNA]</scope>
    <source>
        <strain evidence="1 2">FD-325 SS-3</strain>
    </source>
</reference>
<sequence>MVRVHLSSSLADLDYDVAAGNGVKFSISAEGQPKLPTLVFTKAEVLDVQQWQTGVVEASSLHPIVHALFADLRVNLKDTQDPYVIISDSTSVIILSPIIVPNSTYLDLRYESATLTPGIALRAVCAGFMYNCLDWEYLSRDCQHMKLRTRGALLHPSRIPLEPDETVFATKRRCSDFDRYTLTHSPEHALQFFRWKAHIAANVSRQFVRAQEIIRAETCEFTNLHELLKPRHALLPLPDATRAYLESARRPENPDLHNAVFNSKYFDLELTEELSQPPSRWSGFSRTFRCRLRAVDGKHGDILDRLPDLFVKLFDDRFLEMTLSEQDRKCEDPASWLNNWETAEDAVRIEASVYARLAHVQGSSLPRYYGSHLFRLPNGHEVYGNLLEYIPAMPLSSLSLASDHEQIEFIQSARHALRVLQSADVSQWDWHEDQLLLYVTPTLPRHFACIVIDFETAVQSDPGYDSERCDDYGELEEILCAPQLGLRKKLMEQYWEPREDWDIEYYSNWISYMKT</sequence>
<dbReference type="EMBL" id="KN832569">
    <property type="protein sequence ID" value="KII84948.1"/>
    <property type="molecule type" value="Genomic_DNA"/>
</dbReference>
<name>A0A0C9T9K7_PLICR</name>
<accession>A0A0C9T9K7</accession>
<dbReference type="AlphaFoldDB" id="A0A0C9T9K7"/>
<dbReference type="Proteomes" id="UP000053263">
    <property type="component" value="Unassembled WGS sequence"/>
</dbReference>
<evidence type="ECO:0000313" key="1">
    <source>
        <dbReference type="EMBL" id="KII84948.1"/>
    </source>
</evidence>
<keyword evidence="2" id="KW-1185">Reference proteome</keyword>
<dbReference type="SUPFAM" id="SSF56112">
    <property type="entry name" value="Protein kinase-like (PK-like)"/>
    <property type="match status" value="1"/>
</dbReference>
<dbReference type="InterPro" id="IPR011009">
    <property type="entry name" value="Kinase-like_dom_sf"/>
</dbReference>